<evidence type="ECO:0000259" key="1">
    <source>
        <dbReference type="PROSITE" id="PS50097"/>
    </source>
</evidence>
<dbReference type="CDD" id="cd18186">
    <property type="entry name" value="BTB_POZ_ZBTB_KLHL-like"/>
    <property type="match status" value="1"/>
</dbReference>
<gene>
    <name evidence="2" type="ORF">PG996_006844</name>
</gene>
<name>A0ABR1VA10_9PEZI</name>
<reference evidence="2 3" key="1">
    <citation type="submission" date="2023-01" db="EMBL/GenBank/DDBJ databases">
        <title>Analysis of 21 Apiospora genomes using comparative genomics revels a genus with tremendous synthesis potential of carbohydrate active enzymes and secondary metabolites.</title>
        <authorList>
            <person name="Sorensen T."/>
        </authorList>
    </citation>
    <scope>NUCLEOTIDE SEQUENCE [LARGE SCALE GENOMIC DNA]</scope>
    <source>
        <strain evidence="2 3">CBS 83171</strain>
    </source>
</reference>
<accession>A0ABR1VA10</accession>
<organism evidence="2 3">
    <name type="scientific">Apiospora saccharicola</name>
    <dbReference type="NCBI Taxonomy" id="335842"/>
    <lineage>
        <taxon>Eukaryota</taxon>
        <taxon>Fungi</taxon>
        <taxon>Dikarya</taxon>
        <taxon>Ascomycota</taxon>
        <taxon>Pezizomycotina</taxon>
        <taxon>Sordariomycetes</taxon>
        <taxon>Xylariomycetidae</taxon>
        <taxon>Amphisphaeriales</taxon>
        <taxon>Apiosporaceae</taxon>
        <taxon>Apiospora</taxon>
    </lineage>
</organism>
<sequence length="263" mass="29877">MPYSFEEDYNSGLHSDAKVTCGNRTWDLHKVILRNCLFFKKAFDGQFKEAHECHVTLPDHQPQDVQGVIFYIYTGKVSSDLEKDESVAAYTQMFKLGDYFDLEGLRLCATDCLEDALLPIAKNVNRNWNNKEWDLQIPSEELDVVSQVAKFAYGTDSHTYAPLRNIFLRFIAISGMRAIHLDQFLALTDDLPVLGNAIFKAWADKNSPLGEFCLSYIADRCSDCNEPLDNLESYKATPLGDIEDVSSIKYDIRTRCAKCQDAI</sequence>
<protein>
    <recommendedName>
        <fullName evidence="1">BTB domain-containing protein</fullName>
    </recommendedName>
</protein>
<dbReference type="Pfam" id="PF00651">
    <property type="entry name" value="BTB"/>
    <property type="match status" value="1"/>
</dbReference>
<dbReference type="PROSITE" id="PS50097">
    <property type="entry name" value="BTB"/>
    <property type="match status" value="1"/>
</dbReference>
<dbReference type="PANTHER" id="PTHR47843">
    <property type="entry name" value="BTB DOMAIN-CONTAINING PROTEIN-RELATED"/>
    <property type="match status" value="1"/>
</dbReference>
<dbReference type="InterPro" id="IPR011333">
    <property type="entry name" value="SKP1/BTB/POZ_sf"/>
</dbReference>
<comment type="caution">
    <text evidence="2">The sequence shown here is derived from an EMBL/GenBank/DDBJ whole genome shotgun (WGS) entry which is preliminary data.</text>
</comment>
<dbReference type="InterPro" id="IPR000210">
    <property type="entry name" value="BTB/POZ_dom"/>
</dbReference>
<evidence type="ECO:0000313" key="2">
    <source>
        <dbReference type="EMBL" id="KAK8067732.1"/>
    </source>
</evidence>
<dbReference type="SMART" id="SM00225">
    <property type="entry name" value="BTB"/>
    <property type="match status" value="1"/>
</dbReference>
<dbReference type="SUPFAM" id="SSF54695">
    <property type="entry name" value="POZ domain"/>
    <property type="match status" value="1"/>
</dbReference>
<dbReference type="Proteomes" id="UP001446871">
    <property type="component" value="Unassembled WGS sequence"/>
</dbReference>
<dbReference type="Gene3D" id="3.30.710.10">
    <property type="entry name" value="Potassium Channel Kv1.1, Chain A"/>
    <property type="match status" value="1"/>
</dbReference>
<dbReference type="EMBL" id="JAQQWM010000004">
    <property type="protein sequence ID" value="KAK8067732.1"/>
    <property type="molecule type" value="Genomic_DNA"/>
</dbReference>
<keyword evidence="3" id="KW-1185">Reference proteome</keyword>
<evidence type="ECO:0000313" key="3">
    <source>
        <dbReference type="Proteomes" id="UP001446871"/>
    </source>
</evidence>
<feature type="domain" description="BTB" evidence="1">
    <location>
        <begin position="15"/>
        <end position="81"/>
    </location>
</feature>
<dbReference type="PANTHER" id="PTHR47843:SF5">
    <property type="entry name" value="BTB_POZ DOMAIN PROTEIN"/>
    <property type="match status" value="1"/>
</dbReference>
<proteinExistence type="predicted"/>